<dbReference type="Proteomes" id="UP001205105">
    <property type="component" value="Unassembled WGS sequence"/>
</dbReference>
<keyword evidence="3" id="KW-1185">Reference proteome</keyword>
<evidence type="ECO:0000313" key="3">
    <source>
        <dbReference type="Proteomes" id="UP001205105"/>
    </source>
</evidence>
<evidence type="ECO:0008006" key="4">
    <source>
        <dbReference type="Google" id="ProtNLM"/>
    </source>
</evidence>
<gene>
    <name evidence="2" type="ORF">COHA_003650</name>
</gene>
<proteinExistence type="predicted"/>
<evidence type="ECO:0000313" key="2">
    <source>
        <dbReference type="EMBL" id="KAI7842720.1"/>
    </source>
</evidence>
<name>A0AAD5H737_9CHLO</name>
<accession>A0AAD5H737</accession>
<dbReference type="AlphaFoldDB" id="A0AAD5H737"/>
<dbReference type="EMBL" id="JADXDR010000049">
    <property type="protein sequence ID" value="KAI7842720.1"/>
    <property type="molecule type" value="Genomic_DNA"/>
</dbReference>
<organism evidence="2 3">
    <name type="scientific">Chlorella ohadii</name>
    <dbReference type="NCBI Taxonomy" id="2649997"/>
    <lineage>
        <taxon>Eukaryota</taxon>
        <taxon>Viridiplantae</taxon>
        <taxon>Chlorophyta</taxon>
        <taxon>core chlorophytes</taxon>
        <taxon>Trebouxiophyceae</taxon>
        <taxon>Chlorellales</taxon>
        <taxon>Chlorellaceae</taxon>
        <taxon>Chlorella clade</taxon>
        <taxon>Chlorella</taxon>
    </lineage>
</organism>
<feature type="compositionally biased region" description="Low complexity" evidence="1">
    <location>
        <begin position="85"/>
        <end position="105"/>
    </location>
</feature>
<evidence type="ECO:0000256" key="1">
    <source>
        <dbReference type="SAM" id="MobiDB-lite"/>
    </source>
</evidence>
<comment type="caution">
    <text evidence="2">The sequence shown here is derived from an EMBL/GenBank/DDBJ whole genome shotgun (WGS) entry which is preliminary data.</text>
</comment>
<reference evidence="2" key="1">
    <citation type="submission" date="2020-11" db="EMBL/GenBank/DDBJ databases">
        <title>Chlorella ohadii genome sequencing and assembly.</title>
        <authorList>
            <person name="Murik O."/>
            <person name="Treves H."/>
            <person name="Kedem I."/>
            <person name="Shotland Y."/>
            <person name="Kaplan A."/>
        </authorList>
    </citation>
    <scope>NUCLEOTIDE SEQUENCE</scope>
    <source>
        <strain evidence="2">1</strain>
    </source>
</reference>
<feature type="region of interest" description="Disordered" evidence="1">
    <location>
        <begin position="85"/>
        <end position="112"/>
    </location>
</feature>
<protein>
    <recommendedName>
        <fullName evidence="4">Chromo domain-containing protein</fullName>
    </recommendedName>
</protein>
<sequence length="112" mass="12278">MPDPTAFTDAEWDRQGHEVRSCLDYAWVEDQLYVRVAWDDSWEPAASVAGLDELRLLQQRRRQAGDDTDIWAIAKAAREAEEQAAAALAAEQQAATAEAAQQPAAGHRTSAA</sequence>